<dbReference type="Proteomes" id="UP000281391">
    <property type="component" value="Chromosome"/>
</dbReference>
<dbReference type="AlphaFoldDB" id="A0A447KUY2"/>
<dbReference type="Pfam" id="PF00990">
    <property type="entry name" value="GGDEF"/>
    <property type="match status" value="1"/>
</dbReference>
<evidence type="ECO:0000313" key="3">
    <source>
        <dbReference type="EMBL" id="VDZ60701.1"/>
    </source>
</evidence>
<dbReference type="KEGG" id="sof:NCTC11214_03502"/>
<dbReference type="NCBIfam" id="TIGR00254">
    <property type="entry name" value="GGDEF"/>
    <property type="match status" value="1"/>
</dbReference>
<keyword evidence="1" id="KW-1133">Transmembrane helix</keyword>
<feature type="transmembrane region" description="Helical" evidence="1">
    <location>
        <begin position="46"/>
        <end position="65"/>
    </location>
</feature>
<evidence type="ECO:0000313" key="4">
    <source>
        <dbReference type="Proteomes" id="UP000281391"/>
    </source>
</evidence>
<dbReference type="PANTHER" id="PTHR33121">
    <property type="entry name" value="CYCLIC DI-GMP PHOSPHODIESTERASE PDEF"/>
    <property type="match status" value="1"/>
</dbReference>
<dbReference type="CDD" id="cd01949">
    <property type="entry name" value="GGDEF"/>
    <property type="match status" value="1"/>
</dbReference>
<dbReference type="InterPro" id="IPR000160">
    <property type="entry name" value="GGDEF_dom"/>
</dbReference>
<dbReference type="RefSeq" id="WP_004960805.1">
    <property type="nucleotide sequence ID" value="NZ_JAQMZQ010000006.1"/>
</dbReference>
<protein>
    <submittedName>
        <fullName evidence="3">Response regulator PleD</fullName>
    </submittedName>
</protein>
<dbReference type="PROSITE" id="PS50887">
    <property type="entry name" value="GGDEF"/>
    <property type="match status" value="1"/>
</dbReference>
<dbReference type="Gene3D" id="3.30.70.270">
    <property type="match status" value="1"/>
</dbReference>
<dbReference type="PANTHER" id="PTHR33121:SF79">
    <property type="entry name" value="CYCLIC DI-GMP PHOSPHODIESTERASE PDED-RELATED"/>
    <property type="match status" value="1"/>
</dbReference>
<dbReference type="SUPFAM" id="SSF55073">
    <property type="entry name" value="Nucleotide cyclase"/>
    <property type="match status" value="1"/>
</dbReference>
<dbReference type="EMBL" id="LR134117">
    <property type="protein sequence ID" value="VDZ60701.1"/>
    <property type="molecule type" value="Genomic_DNA"/>
</dbReference>
<evidence type="ECO:0000259" key="2">
    <source>
        <dbReference type="PROSITE" id="PS50887"/>
    </source>
</evidence>
<keyword evidence="1" id="KW-0472">Membrane</keyword>
<dbReference type="GO" id="GO:0071111">
    <property type="term" value="F:cyclic-guanylate-specific phosphodiesterase activity"/>
    <property type="evidence" value="ECO:0007669"/>
    <property type="project" value="InterPro"/>
</dbReference>
<dbReference type="InterPro" id="IPR043128">
    <property type="entry name" value="Rev_trsase/Diguanyl_cyclase"/>
</dbReference>
<proteinExistence type="predicted"/>
<name>A0A447KUY2_SEROD</name>
<organism evidence="3 4">
    <name type="scientific">Serratia odorifera</name>
    <dbReference type="NCBI Taxonomy" id="618"/>
    <lineage>
        <taxon>Bacteria</taxon>
        <taxon>Pseudomonadati</taxon>
        <taxon>Pseudomonadota</taxon>
        <taxon>Gammaproteobacteria</taxon>
        <taxon>Enterobacterales</taxon>
        <taxon>Yersiniaceae</taxon>
        <taxon>Serratia</taxon>
    </lineage>
</organism>
<accession>A0A447KUY2</accession>
<feature type="transmembrane region" description="Helical" evidence="1">
    <location>
        <begin position="108"/>
        <end position="133"/>
    </location>
</feature>
<evidence type="ECO:0000256" key="1">
    <source>
        <dbReference type="SAM" id="Phobius"/>
    </source>
</evidence>
<feature type="transmembrane region" description="Helical" evidence="1">
    <location>
        <begin position="70"/>
        <end position="88"/>
    </location>
</feature>
<dbReference type="InterPro" id="IPR029787">
    <property type="entry name" value="Nucleotide_cyclase"/>
</dbReference>
<feature type="domain" description="GGDEF" evidence="2">
    <location>
        <begin position="189"/>
        <end position="315"/>
    </location>
</feature>
<gene>
    <name evidence="3" type="ORF">NCTC11214_03502</name>
</gene>
<sequence length="315" mass="34553">MRTLPTANAAKRPLLLRWLLHSPLHADDCRFQSQMRQALPVSVNALWLYVVGAVLLSTLAVLAVLSGRYVLMSGAGLLLCGLAFWLIQYHAAAPRLAMLEITLLTTPYLLATPFSGVQNLYLLADILPLWLWLAHGLIRRHHRQLAQSVKLAAEQQRAAHRDPLTGLLNRTGVEAILAEVCQPSPIAHSLSHMFILEFGPLSALYQSHGVQIGDDVLRTLGERLKTLIRPSDHLCHYLGGQFLILLHDLPYGAENELLARITPPLAAPFDFGAFGSVSLSLTTGILILRPRHDQTVDGLLTAAQQVLAEAKRGGK</sequence>
<keyword evidence="1" id="KW-0812">Transmembrane</keyword>
<dbReference type="SMART" id="SM00267">
    <property type="entry name" value="GGDEF"/>
    <property type="match status" value="1"/>
</dbReference>
<dbReference type="InterPro" id="IPR050706">
    <property type="entry name" value="Cyclic-di-GMP_PDE-like"/>
</dbReference>
<reference evidence="3 4" key="1">
    <citation type="submission" date="2018-12" db="EMBL/GenBank/DDBJ databases">
        <authorList>
            <consortium name="Pathogen Informatics"/>
        </authorList>
    </citation>
    <scope>NUCLEOTIDE SEQUENCE [LARGE SCALE GENOMIC DNA]</scope>
    <source>
        <strain evidence="3 4">NCTC11214</strain>
    </source>
</reference>